<evidence type="ECO:0000313" key="2">
    <source>
        <dbReference type="Proteomes" id="UP000769617"/>
    </source>
</evidence>
<proteinExistence type="predicted"/>
<organism evidence="1 2">
    <name type="scientific">Billgrantia antri</name>
    <dbReference type="NCBI Taxonomy" id="2846777"/>
    <lineage>
        <taxon>Bacteria</taxon>
        <taxon>Pseudomonadati</taxon>
        <taxon>Pseudomonadota</taxon>
        <taxon>Gammaproteobacteria</taxon>
        <taxon>Oceanospirillales</taxon>
        <taxon>Halomonadaceae</taxon>
        <taxon>Billgrantia</taxon>
    </lineage>
</organism>
<accession>A0ABS6ZP66</accession>
<dbReference type="EMBL" id="JAHYCA010000002">
    <property type="protein sequence ID" value="MBW6390785.1"/>
    <property type="molecule type" value="Genomic_DNA"/>
</dbReference>
<reference evidence="1 2" key="1">
    <citation type="submission" date="2021-07" db="EMBL/GenBank/DDBJ databases">
        <authorList>
            <person name="So Y."/>
        </authorList>
    </citation>
    <scope>NUCLEOTIDE SEQUENCE [LARGE SCALE GENOMIC DNA]</scope>
    <source>
        <strain evidence="1 2">Y3S6</strain>
    </source>
</reference>
<comment type="caution">
    <text evidence="1">The sequence shown here is derived from an EMBL/GenBank/DDBJ whole genome shotgun (WGS) entry which is preliminary data.</text>
</comment>
<evidence type="ECO:0000313" key="1">
    <source>
        <dbReference type="EMBL" id="MBW6390785.1"/>
    </source>
</evidence>
<gene>
    <name evidence="1" type="ORF">KPL81_06365</name>
</gene>
<sequence length="65" mass="6810">MAIFKIKEKKMAADGVSGAGGGGGIDVQQLKDIFDQAAKKSMEVSKVKTEGNTEVDTARAARPNN</sequence>
<dbReference type="Proteomes" id="UP000769617">
    <property type="component" value="Unassembled WGS sequence"/>
</dbReference>
<dbReference type="RefSeq" id="WP_219791132.1">
    <property type="nucleotide sequence ID" value="NZ_JAHYCA010000002.1"/>
</dbReference>
<protein>
    <submittedName>
        <fullName evidence="1">Uncharacterized protein</fullName>
    </submittedName>
</protein>
<name>A0ABS6ZP66_9GAMM</name>
<keyword evidence="2" id="KW-1185">Reference proteome</keyword>